<dbReference type="SUPFAM" id="SSF52540">
    <property type="entry name" value="P-loop containing nucleoside triphosphate hydrolases"/>
    <property type="match status" value="2"/>
</dbReference>
<dbReference type="Pfam" id="PF00271">
    <property type="entry name" value="Helicase_C"/>
    <property type="match status" value="1"/>
</dbReference>
<feature type="region of interest" description="Disordered" evidence="7">
    <location>
        <begin position="21"/>
        <end position="218"/>
    </location>
</feature>
<name>A0AAN6LVF4_9PLEO</name>
<feature type="compositionally biased region" description="Basic and acidic residues" evidence="7">
    <location>
        <begin position="937"/>
        <end position="949"/>
    </location>
</feature>
<keyword evidence="3" id="KW-0863">Zinc-finger</keyword>
<dbReference type="GO" id="GO:0005524">
    <property type="term" value="F:ATP binding"/>
    <property type="evidence" value="ECO:0007669"/>
    <property type="project" value="InterPro"/>
</dbReference>
<keyword evidence="1" id="KW-0479">Metal-binding</keyword>
<feature type="compositionally biased region" description="Polar residues" evidence="7">
    <location>
        <begin position="21"/>
        <end position="30"/>
    </location>
</feature>
<feature type="region of interest" description="Disordered" evidence="7">
    <location>
        <begin position="394"/>
        <end position="422"/>
    </location>
</feature>
<feature type="compositionally biased region" description="Basic and acidic residues" evidence="7">
    <location>
        <begin position="1164"/>
        <end position="1190"/>
    </location>
</feature>
<dbReference type="PROSITE" id="PS51192">
    <property type="entry name" value="HELICASE_ATP_BIND_1"/>
    <property type="match status" value="1"/>
</dbReference>
<dbReference type="Pfam" id="PF00176">
    <property type="entry name" value="SNF2-rel_dom"/>
    <property type="match status" value="1"/>
</dbReference>
<sequence length="1259" mass="143204">MDLRAPPQRGSALADLLAQFGSQQSATSAHHSLKARRESSLAATPGDSAARRTNSLVQQAPPDHPLPPSLERELSSSAAIGLATRTLPTPSSSAHPQASPGCLDNSGDTSEDDDSSEVDSSEDSNNKKNDNRNDNSTEEDTDEEVETQPASPSLKPSARRARRSYPHLEGLVMENRRTKENITPRRSTRKKNDILVSDTSYYYPSPKRKSAASSPRKLDTTRKRLWDDINQKTQAKANGFLVANKHVFLPLLPDKNYISKLVADGQQPSVVAYKRLLAQPTGVTAILKPYQLDGLSFLAHLHNNGFSGILSDEMGLGKTLQTLSLFQYLEEQDRKKGVVSEESRPYLVICPLSVLNSWVNEAKKWVPGLKVLRYHGTVTERERLKRVAQGLEDQYGHETSHAKERKASKKAGLQTSKLPTESGSDSYKIIVTTYETFKAEQSWFKHSFVWRYVVLDEGHMIKSNTSQVSSALKRISSEYRLILTGTPVQNDLVELWSLLAWLFPNIFTDTTQALFKDSFDLTRGRANQQTMNDARRLLQLIMLRRMKNSPGVDLNLPPKEEVLLYVPLTPMQRFWYTRLLTRVDDAMLDDLFANGKSKEMAAQAQEKRTEATLERIHDLESQQYELSTEGEGKEKWEETADIMRQAIQKERGADAGSMPWRAQPEPYYIGQHIISASGKFILLEKLLKRSIVDQGKKVLIFSGFREMLDCCESLLEMLGNYGQDFKHLRLDGDTGRARRNLEMRLFNDRKSIYKAMLLSTRAGGLGINLTTAEDVFFLDEDWNPQITLQAEARAHRIGQTKKVTIYKLCTQGTVEEQMMGRIRKKLYLSTKITESMENVYGETATTNGATTFVSEDAPDMNTTQLKSLVRRGAQTLSHPEIDVTEMLSWDLDTMLRKCRDKPADPHQSHDNGEVDEEKWLSVMERVETAVFDGKRYQRQLEDRSPKGATDESNIIDTPRERKYMTVMIDGFEVSKESTRCADWEAVPTMAGKNPSLANAVREKRREYNHEEHCLGCFGDDEDGYMVWCKSCPRRFHYDCLEDKHKKTVRGLSGFYCSQHDCCKCHKNTTDAGGLLFRCRWCPQAFCEECMDWEKEELIGENLPEFRMMDQLTIPGGFYIKCSDCIDSMEEDEGKKEWIEKMELCYAEQYDEWFRKKEKEQQLLEETRDAAQESRRDVSKIMELSASDRGRVPTPSLTENSTNNDESGLNTPLAQRSRKLNTQGKKRVTEPEPVVDSPKRLRFGRGAWTIREDSSSDEDD</sequence>
<dbReference type="SMART" id="SM00487">
    <property type="entry name" value="DEXDc"/>
    <property type="match status" value="1"/>
</dbReference>
<evidence type="ECO:0000256" key="2">
    <source>
        <dbReference type="ARBA" id="ARBA00022741"/>
    </source>
</evidence>
<gene>
    <name evidence="10" type="ORF">GRF29_154g1301075</name>
</gene>
<feature type="domain" description="Helicase ATP-binding" evidence="8">
    <location>
        <begin position="299"/>
        <end position="505"/>
    </location>
</feature>
<feature type="compositionally biased region" description="Polar residues" evidence="7">
    <location>
        <begin position="1194"/>
        <end position="1213"/>
    </location>
</feature>
<dbReference type="EMBL" id="WVTA01000013">
    <property type="protein sequence ID" value="KAK3202945.1"/>
    <property type="molecule type" value="Genomic_DNA"/>
</dbReference>
<feature type="compositionally biased region" description="Acidic residues" evidence="7">
    <location>
        <begin position="109"/>
        <end position="122"/>
    </location>
</feature>
<evidence type="ECO:0000256" key="1">
    <source>
        <dbReference type="ARBA" id="ARBA00022723"/>
    </source>
</evidence>
<feature type="compositionally biased region" description="Acidic residues" evidence="7">
    <location>
        <begin position="136"/>
        <end position="146"/>
    </location>
</feature>
<dbReference type="Gene3D" id="3.40.50.300">
    <property type="entry name" value="P-loop containing nucleotide triphosphate hydrolases"/>
    <property type="match status" value="1"/>
</dbReference>
<dbReference type="InterPro" id="IPR000330">
    <property type="entry name" value="SNF2_N"/>
</dbReference>
<feature type="region of interest" description="Disordered" evidence="7">
    <location>
        <begin position="937"/>
        <end position="957"/>
    </location>
</feature>
<dbReference type="GO" id="GO:0008270">
    <property type="term" value="F:zinc ion binding"/>
    <property type="evidence" value="ECO:0007669"/>
    <property type="project" value="UniProtKB-KW"/>
</dbReference>
<evidence type="ECO:0000259" key="8">
    <source>
        <dbReference type="PROSITE" id="PS51192"/>
    </source>
</evidence>
<dbReference type="Gene3D" id="3.40.50.10810">
    <property type="entry name" value="Tandem AAA-ATPase domain"/>
    <property type="match status" value="1"/>
</dbReference>
<evidence type="ECO:0000256" key="7">
    <source>
        <dbReference type="SAM" id="MobiDB-lite"/>
    </source>
</evidence>
<feature type="compositionally biased region" description="Basic and acidic residues" evidence="7">
    <location>
        <begin position="174"/>
        <end position="183"/>
    </location>
</feature>
<dbReference type="AlphaFoldDB" id="A0AAN6LVF4"/>
<evidence type="ECO:0000313" key="10">
    <source>
        <dbReference type="EMBL" id="KAK3202945.1"/>
    </source>
</evidence>
<evidence type="ECO:0000256" key="5">
    <source>
        <dbReference type="ARBA" id="ARBA00022833"/>
    </source>
</evidence>
<dbReference type="PANTHER" id="PTHR10799">
    <property type="entry name" value="SNF2/RAD54 HELICASE FAMILY"/>
    <property type="match status" value="1"/>
</dbReference>
<dbReference type="PROSITE" id="PS51194">
    <property type="entry name" value="HELICASE_CTER"/>
    <property type="match status" value="1"/>
</dbReference>
<dbReference type="GO" id="GO:0016787">
    <property type="term" value="F:hydrolase activity"/>
    <property type="evidence" value="ECO:0007669"/>
    <property type="project" value="UniProtKB-KW"/>
</dbReference>
<dbReference type="InterPro" id="IPR038718">
    <property type="entry name" value="SNF2-like_sf"/>
</dbReference>
<keyword evidence="5" id="KW-0862">Zinc</keyword>
<dbReference type="Proteomes" id="UP001280581">
    <property type="component" value="Unassembled WGS sequence"/>
</dbReference>
<dbReference type="Gene3D" id="3.30.40.10">
    <property type="entry name" value="Zinc/RING finger domain, C3HC4 (zinc finger)"/>
    <property type="match status" value="1"/>
</dbReference>
<keyword evidence="6" id="KW-0067">ATP-binding</keyword>
<evidence type="ECO:0008006" key="12">
    <source>
        <dbReference type="Google" id="ProtNLM"/>
    </source>
</evidence>
<dbReference type="InterPro" id="IPR027417">
    <property type="entry name" value="P-loop_NTPase"/>
</dbReference>
<evidence type="ECO:0000313" key="11">
    <source>
        <dbReference type="Proteomes" id="UP001280581"/>
    </source>
</evidence>
<evidence type="ECO:0000256" key="6">
    <source>
        <dbReference type="ARBA" id="ARBA00022840"/>
    </source>
</evidence>
<dbReference type="InterPro" id="IPR001650">
    <property type="entry name" value="Helicase_C-like"/>
</dbReference>
<dbReference type="FunFam" id="3.40.50.10810:FF:000114">
    <property type="entry name" value="DNA repair protein rad8"/>
    <property type="match status" value="1"/>
</dbReference>
<feature type="compositionally biased region" description="Basic and acidic residues" evidence="7">
    <location>
        <begin position="124"/>
        <end position="135"/>
    </location>
</feature>
<dbReference type="InterPro" id="IPR014001">
    <property type="entry name" value="Helicase_ATP-bd"/>
</dbReference>
<keyword evidence="4" id="KW-0378">Hydrolase</keyword>
<evidence type="ECO:0000256" key="3">
    <source>
        <dbReference type="ARBA" id="ARBA00022771"/>
    </source>
</evidence>
<keyword evidence="2" id="KW-0547">Nucleotide-binding</keyword>
<dbReference type="SUPFAM" id="SSF57903">
    <property type="entry name" value="FYVE/PHD zinc finger"/>
    <property type="match status" value="1"/>
</dbReference>
<dbReference type="InterPro" id="IPR011011">
    <property type="entry name" value="Znf_FYVE_PHD"/>
</dbReference>
<feature type="compositionally biased region" description="Polar residues" evidence="7">
    <location>
        <begin position="413"/>
        <end position="422"/>
    </location>
</feature>
<dbReference type="SMART" id="SM00490">
    <property type="entry name" value="HELICc"/>
    <property type="match status" value="1"/>
</dbReference>
<dbReference type="CDD" id="cd18793">
    <property type="entry name" value="SF2_C_SNF"/>
    <property type="match status" value="1"/>
</dbReference>
<evidence type="ECO:0000256" key="4">
    <source>
        <dbReference type="ARBA" id="ARBA00022801"/>
    </source>
</evidence>
<proteinExistence type="predicted"/>
<feature type="region of interest" description="Disordered" evidence="7">
    <location>
        <begin position="1164"/>
        <end position="1259"/>
    </location>
</feature>
<comment type="caution">
    <text evidence="10">The sequence shown here is derived from an EMBL/GenBank/DDBJ whole genome shotgun (WGS) entry which is preliminary data.</text>
</comment>
<dbReference type="InterPro" id="IPR013083">
    <property type="entry name" value="Znf_RING/FYVE/PHD"/>
</dbReference>
<feature type="domain" description="Helicase C-terminal" evidence="9">
    <location>
        <begin position="686"/>
        <end position="847"/>
    </location>
</feature>
<accession>A0AAN6LVF4</accession>
<feature type="compositionally biased region" description="Polar residues" evidence="7">
    <location>
        <begin position="86"/>
        <end position="96"/>
    </location>
</feature>
<keyword evidence="11" id="KW-1185">Reference proteome</keyword>
<dbReference type="SMART" id="SM00249">
    <property type="entry name" value="PHD"/>
    <property type="match status" value="1"/>
</dbReference>
<organism evidence="10 11">
    <name type="scientific">Pseudopithomyces chartarum</name>
    <dbReference type="NCBI Taxonomy" id="1892770"/>
    <lineage>
        <taxon>Eukaryota</taxon>
        <taxon>Fungi</taxon>
        <taxon>Dikarya</taxon>
        <taxon>Ascomycota</taxon>
        <taxon>Pezizomycotina</taxon>
        <taxon>Dothideomycetes</taxon>
        <taxon>Pleosporomycetidae</taxon>
        <taxon>Pleosporales</taxon>
        <taxon>Massarineae</taxon>
        <taxon>Didymosphaeriaceae</taxon>
        <taxon>Pseudopithomyces</taxon>
    </lineage>
</organism>
<dbReference type="InterPro" id="IPR049730">
    <property type="entry name" value="SNF2/RAD54-like_C"/>
</dbReference>
<dbReference type="CDD" id="cd15566">
    <property type="entry name" value="PHD3_NSD"/>
    <property type="match status" value="1"/>
</dbReference>
<protein>
    <recommendedName>
        <fullName evidence="12">ISWI chromatin-remodeling complex ATPase ISW2</fullName>
    </recommendedName>
</protein>
<evidence type="ECO:0000259" key="9">
    <source>
        <dbReference type="PROSITE" id="PS51194"/>
    </source>
</evidence>
<dbReference type="CDD" id="cd17919">
    <property type="entry name" value="DEXHc_Snf"/>
    <property type="match status" value="1"/>
</dbReference>
<dbReference type="InterPro" id="IPR001965">
    <property type="entry name" value="Znf_PHD"/>
</dbReference>
<reference evidence="10 11" key="1">
    <citation type="submission" date="2021-02" db="EMBL/GenBank/DDBJ databases">
        <title>Genome assembly of Pseudopithomyces chartarum.</title>
        <authorList>
            <person name="Jauregui R."/>
            <person name="Singh J."/>
            <person name="Voisey C."/>
        </authorList>
    </citation>
    <scope>NUCLEOTIDE SEQUENCE [LARGE SCALE GENOMIC DNA]</scope>
    <source>
        <strain evidence="10 11">AGR01</strain>
    </source>
</reference>